<dbReference type="OrthoDB" id="186001at2759"/>
<dbReference type="PANTHER" id="PTHR44858:SF1">
    <property type="entry name" value="UDP-N-ACETYLGLUCOSAMINE--PEPTIDE N-ACETYLGLUCOSAMINYLTRANSFERASE SPINDLY-RELATED"/>
    <property type="match status" value="1"/>
</dbReference>
<dbReference type="EMBL" id="SDOX01000158">
    <property type="protein sequence ID" value="TFJ80725.1"/>
    <property type="molecule type" value="Genomic_DNA"/>
</dbReference>
<comment type="caution">
    <text evidence="6">The sequence shown here is derived from an EMBL/GenBank/DDBJ whole genome shotgun (WGS) entry which is preliminary data.</text>
</comment>
<dbReference type="InterPro" id="IPR011990">
    <property type="entry name" value="TPR-like_helical_dom_sf"/>
</dbReference>
<evidence type="ECO:0000313" key="6">
    <source>
        <dbReference type="EMBL" id="TFJ80725.1"/>
    </source>
</evidence>
<feature type="repeat" description="TPR" evidence="3">
    <location>
        <begin position="266"/>
        <end position="299"/>
    </location>
</feature>
<dbReference type="SUPFAM" id="SSF48452">
    <property type="entry name" value="TPR-like"/>
    <property type="match status" value="1"/>
</dbReference>
<feature type="signal peptide" evidence="5">
    <location>
        <begin position="1"/>
        <end position="27"/>
    </location>
</feature>
<evidence type="ECO:0000256" key="2">
    <source>
        <dbReference type="ARBA" id="ARBA00022803"/>
    </source>
</evidence>
<evidence type="ECO:0000313" key="7">
    <source>
        <dbReference type="Proteomes" id="UP000355283"/>
    </source>
</evidence>
<evidence type="ECO:0000256" key="1">
    <source>
        <dbReference type="ARBA" id="ARBA00022737"/>
    </source>
</evidence>
<sequence length="414" mass="45851">MHTPSHVKLSVAICAMSVLLPVQDVSAFLTPAASGHRNHPLAPRSPTSDPTALAVSTEGDPDRCKIRNDVEQQFNRKDAVRSLNAWTFGATAGAAWAALTMGGSRASSPSVPDLAPMAASSSGGPVEGAVVRKSVPELRFEMLKKGLDLTHAFQFEEAEDVYTELIGLFDSDYASLSDQEKQLVAKAFSNRGNVRCSLTRVSEALLDYSRSIELCPDTAEYWTNRGLAFEVIADELLATREKDAFQFYETAIADYEHALVMDPENHRLYLNAGDVLTRTRRHDLALEYYRRALALFPMSPASRGKVALLEVENGNVGRGMYMLESINRRNPDFAEMLLASAALDWTLGRFVEGVDSYREAVSRDPRLFDDSYLKMDCHWPPTMLKMLDKLREAGTIEGLRSTAVSWFDSRGDII</sequence>
<feature type="region of interest" description="Disordered" evidence="4">
    <location>
        <begin position="33"/>
        <end position="62"/>
    </location>
</feature>
<dbReference type="PROSITE" id="PS50005">
    <property type="entry name" value="TPR"/>
    <property type="match status" value="2"/>
</dbReference>
<evidence type="ECO:0000256" key="4">
    <source>
        <dbReference type="SAM" id="MobiDB-lite"/>
    </source>
</evidence>
<dbReference type="AlphaFoldDB" id="A0A4D9CSY0"/>
<accession>A0A4D9CSY0</accession>
<keyword evidence="7" id="KW-1185">Reference proteome</keyword>
<dbReference type="Pfam" id="PF13432">
    <property type="entry name" value="TPR_16"/>
    <property type="match status" value="1"/>
</dbReference>
<dbReference type="Gene3D" id="1.25.40.10">
    <property type="entry name" value="Tetratricopeptide repeat domain"/>
    <property type="match status" value="2"/>
</dbReference>
<name>A0A4D9CSY0_9STRA</name>
<evidence type="ECO:0000256" key="5">
    <source>
        <dbReference type="SAM" id="SignalP"/>
    </source>
</evidence>
<keyword evidence="2 3" id="KW-0802">TPR repeat</keyword>
<evidence type="ECO:0000256" key="3">
    <source>
        <dbReference type="PROSITE-ProRule" id="PRU00339"/>
    </source>
</evidence>
<dbReference type="PANTHER" id="PTHR44858">
    <property type="entry name" value="TETRATRICOPEPTIDE REPEAT PROTEIN 6"/>
    <property type="match status" value="1"/>
</dbReference>
<keyword evidence="5" id="KW-0732">Signal</keyword>
<feature type="chain" id="PRO_5020040634" evidence="5">
    <location>
        <begin position="28"/>
        <end position="414"/>
    </location>
</feature>
<proteinExistence type="predicted"/>
<dbReference type="InterPro" id="IPR050498">
    <property type="entry name" value="Ycf3"/>
</dbReference>
<reference evidence="6 7" key="1">
    <citation type="submission" date="2019-01" db="EMBL/GenBank/DDBJ databases">
        <title>Nuclear Genome Assembly of the Microalgal Biofuel strain Nannochloropsis salina CCMP1776.</title>
        <authorList>
            <person name="Hovde B."/>
        </authorList>
    </citation>
    <scope>NUCLEOTIDE SEQUENCE [LARGE SCALE GENOMIC DNA]</scope>
    <source>
        <strain evidence="6 7">CCMP1776</strain>
    </source>
</reference>
<feature type="repeat" description="TPR" evidence="3">
    <location>
        <begin position="185"/>
        <end position="218"/>
    </location>
</feature>
<dbReference type="SMART" id="SM00028">
    <property type="entry name" value="TPR"/>
    <property type="match status" value="4"/>
</dbReference>
<dbReference type="Proteomes" id="UP000355283">
    <property type="component" value="Unassembled WGS sequence"/>
</dbReference>
<organism evidence="6 7">
    <name type="scientific">Nannochloropsis salina CCMP1776</name>
    <dbReference type="NCBI Taxonomy" id="1027361"/>
    <lineage>
        <taxon>Eukaryota</taxon>
        <taxon>Sar</taxon>
        <taxon>Stramenopiles</taxon>
        <taxon>Ochrophyta</taxon>
        <taxon>Eustigmatophyceae</taxon>
        <taxon>Eustigmatales</taxon>
        <taxon>Monodopsidaceae</taxon>
        <taxon>Microchloropsis</taxon>
        <taxon>Microchloropsis salina</taxon>
    </lineage>
</organism>
<gene>
    <name evidence="6" type="ORF">NSK_007902</name>
</gene>
<keyword evidence="1" id="KW-0677">Repeat</keyword>
<protein>
    <submittedName>
        <fullName evidence="6">Uncharacterized protein</fullName>
    </submittedName>
</protein>
<dbReference type="InterPro" id="IPR019734">
    <property type="entry name" value="TPR_rpt"/>
</dbReference>